<keyword evidence="4" id="KW-1185">Reference proteome</keyword>
<dbReference type="InterPro" id="IPR033121">
    <property type="entry name" value="PEPTIDASE_A1"/>
</dbReference>
<dbReference type="Proteomes" id="UP001176961">
    <property type="component" value="Unassembled WGS sequence"/>
</dbReference>
<reference evidence="3" key="1">
    <citation type="submission" date="2023-07" db="EMBL/GenBank/DDBJ databases">
        <authorList>
            <consortium name="CYATHOMIX"/>
        </authorList>
    </citation>
    <scope>NUCLEOTIDE SEQUENCE</scope>
    <source>
        <strain evidence="3">N/A</strain>
    </source>
</reference>
<sequence>MRLSIFAVVFGAASSAVFHAPLLWRRSEKVEMIAKGKYSDYKDKLESLRKHDTAGIMLHELSSEYFQQITIGRPEQYPFWMWLTTFSSMMWITTSQCKSPICDQMKKFDPDNSTTFISFIDSWKSVAYDGTASGQKMGSDEMRLGGVHESQQFVLRTQFGIATKVNVTQNEVHYDGTIGLAFGEYNNSKGFPFVTNAIEKGNFDKPVFTIWLRPYPVVGDSGGVITYGDIDTYNCGPVIQYENITSDIAYIYTIDRISMGTWLYKMRFDVEIHLSSFILGPEYIVELFAKDASVEIGDDGEYYVDCDAKFNDLEISSGDIIYKISYEKLIIQGRVKTWLEKRRESRYGY</sequence>
<accession>A0AA36H1B0</accession>
<dbReference type="GO" id="GO:0004190">
    <property type="term" value="F:aspartic-type endopeptidase activity"/>
    <property type="evidence" value="ECO:0007669"/>
    <property type="project" value="InterPro"/>
</dbReference>
<evidence type="ECO:0000259" key="2">
    <source>
        <dbReference type="PROSITE" id="PS51767"/>
    </source>
</evidence>
<dbReference type="SUPFAM" id="SSF50630">
    <property type="entry name" value="Acid proteases"/>
    <property type="match status" value="1"/>
</dbReference>
<dbReference type="Gene3D" id="2.40.70.10">
    <property type="entry name" value="Acid Proteases"/>
    <property type="match status" value="2"/>
</dbReference>
<name>A0AA36H1B0_CYLNA</name>
<evidence type="ECO:0000256" key="1">
    <source>
        <dbReference type="ARBA" id="ARBA00007447"/>
    </source>
</evidence>
<dbReference type="InterPro" id="IPR021109">
    <property type="entry name" value="Peptidase_aspartic_dom_sf"/>
</dbReference>
<protein>
    <recommendedName>
        <fullName evidence="2">Peptidase A1 domain-containing protein</fullName>
    </recommendedName>
</protein>
<dbReference type="PANTHER" id="PTHR47966:SF45">
    <property type="entry name" value="PEPTIDASE A1 DOMAIN-CONTAINING PROTEIN"/>
    <property type="match status" value="1"/>
</dbReference>
<dbReference type="InterPro" id="IPR001461">
    <property type="entry name" value="Aspartic_peptidase_A1"/>
</dbReference>
<dbReference type="PANTHER" id="PTHR47966">
    <property type="entry name" value="BETA-SITE APP-CLEAVING ENZYME, ISOFORM A-RELATED"/>
    <property type="match status" value="1"/>
</dbReference>
<dbReference type="AlphaFoldDB" id="A0AA36H1B0"/>
<evidence type="ECO:0000313" key="3">
    <source>
        <dbReference type="EMBL" id="CAJ0601808.1"/>
    </source>
</evidence>
<organism evidence="3 4">
    <name type="scientific">Cylicocyclus nassatus</name>
    <name type="common">Nematode worm</name>
    <dbReference type="NCBI Taxonomy" id="53992"/>
    <lineage>
        <taxon>Eukaryota</taxon>
        <taxon>Metazoa</taxon>
        <taxon>Ecdysozoa</taxon>
        <taxon>Nematoda</taxon>
        <taxon>Chromadorea</taxon>
        <taxon>Rhabditida</taxon>
        <taxon>Rhabditina</taxon>
        <taxon>Rhabditomorpha</taxon>
        <taxon>Strongyloidea</taxon>
        <taxon>Strongylidae</taxon>
        <taxon>Cylicocyclus</taxon>
    </lineage>
</organism>
<dbReference type="InterPro" id="IPR034164">
    <property type="entry name" value="Pepsin-like_dom"/>
</dbReference>
<comment type="caution">
    <text evidence="3">The sequence shown here is derived from an EMBL/GenBank/DDBJ whole genome shotgun (WGS) entry which is preliminary data.</text>
</comment>
<feature type="domain" description="Peptidase A1" evidence="2">
    <location>
        <begin position="65"/>
        <end position="349"/>
    </location>
</feature>
<dbReference type="GO" id="GO:0006508">
    <property type="term" value="P:proteolysis"/>
    <property type="evidence" value="ECO:0007669"/>
    <property type="project" value="InterPro"/>
</dbReference>
<dbReference type="Pfam" id="PF00026">
    <property type="entry name" value="Asp"/>
    <property type="match status" value="1"/>
</dbReference>
<gene>
    <name evidence="3" type="ORF">CYNAS_LOCUS13791</name>
</gene>
<dbReference type="GO" id="GO:0005764">
    <property type="term" value="C:lysosome"/>
    <property type="evidence" value="ECO:0007669"/>
    <property type="project" value="TreeGrafter"/>
</dbReference>
<dbReference type="CDD" id="cd05471">
    <property type="entry name" value="pepsin_like"/>
    <property type="match status" value="1"/>
</dbReference>
<evidence type="ECO:0000313" key="4">
    <source>
        <dbReference type="Proteomes" id="UP001176961"/>
    </source>
</evidence>
<proteinExistence type="inferred from homology"/>
<comment type="similarity">
    <text evidence="1">Belongs to the peptidase A1 family.</text>
</comment>
<dbReference type="PROSITE" id="PS51767">
    <property type="entry name" value="PEPTIDASE_A1"/>
    <property type="match status" value="1"/>
</dbReference>
<dbReference type="EMBL" id="CATQJL010000305">
    <property type="protein sequence ID" value="CAJ0601808.1"/>
    <property type="molecule type" value="Genomic_DNA"/>
</dbReference>